<keyword evidence="3 4" id="KW-0443">Lipid metabolism</keyword>
<dbReference type="RefSeq" id="WP_260331166.1">
    <property type="nucleotide sequence ID" value="NZ_JACHIO010000016.1"/>
</dbReference>
<dbReference type="SUPFAM" id="SSF52151">
    <property type="entry name" value="FabD/lysophospholipase-like"/>
    <property type="match status" value="1"/>
</dbReference>
<dbReference type="InterPro" id="IPR002641">
    <property type="entry name" value="PNPLA_dom"/>
</dbReference>
<reference evidence="7 8" key="1">
    <citation type="submission" date="2020-08" db="EMBL/GenBank/DDBJ databases">
        <title>Genomic Encyclopedia of Type Strains, Phase IV (KMG-V): Genome sequencing to study the core and pangenomes of soil and plant-associated prokaryotes.</title>
        <authorList>
            <person name="Whitman W."/>
        </authorList>
    </citation>
    <scope>NUCLEOTIDE SEQUENCE [LARGE SCALE GENOMIC DNA]</scope>
    <source>
        <strain evidence="7 8">X5P3</strain>
    </source>
</reference>
<dbReference type="PANTHER" id="PTHR14226">
    <property type="entry name" value="NEUROPATHY TARGET ESTERASE/SWISS CHEESE D.MELANOGASTER"/>
    <property type="match status" value="1"/>
</dbReference>
<feature type="short sequence motif" description="GXSXG" evidence="4">
    <location>
        <begin position="104"/>
        <end position="108"/>
    </location>
</feature>
<feature type="region of interest" description="Disordered" evidence="5">
    <location>
        <begin position="31"/>
        <end position="63"/>
    </location>
</feature>
<evidence type="ECO:0000259" key="6">
    <source>
        <dbReference type="PROSITE" id="PS51635"/>
    </source>
</evidence>
<feature type="short sequence motif" description="DGA/G" evidence="4">
    <location>
        <begin position="251"/>
        <end position="253"/>
    </location>
</feature>
<dbReference type="Proteomes" id="UP000584867">
    <property type="component" value="Unassembled WGS sequence"/>
</dbReference>
<name>A0A7W7ZSH3_9BACT</name>
<evidence type="ECO:0000256" key="3">
    <source>
        <dbReference type="ARBA" id="ARBA00023098"/>
    </source>
</evidence>
<comment type="caution">
    <text evidence="4">Lacks conserved residue(s) required for the propagation of feature annotation.</text>
</comment>
<organism evidence="7 8">
    <name type="scientific">Granulicella mallensis</name>
    <dbReference type="NCBI Taxonomy" id="940614"/>
    <lineage>
        <taxon>Bacteria</taxon>
        <taxon>Pseudomonadati</taxon>
        <taxon>Acidobacteriota</taxon>
        <taxon>Terriglobia</taxon>
        <taxon>Terriglobales</taxon>
        <taxon>Acidobacteriaceae</taxon>
        <taxon>Granulicella</taxon>
    </lineage>
</organism>
<dbReference type="Gene3D" id="2.40.160.50">
    <property type="entry name" value="membrane protein fhac: a member of the omp85/tpsb transporter family"/>
    <property type="match status" value="1"/>
</dbReference>
<evidence type="ECO:0000256" key="2">
    <source>
        <dbReference type="ARBA" id="ARBA00022963"/>
    </source>
</evidence>
<sequence length="768" mass="83564">MRTTLEQLWARPATLLAMALIMGVVAHGQDSKSSSKPASAGEDSASTRQLKLGPVDPSVPPIDLPKNRPVIGVALGGGGALAMSDIGVLQWFEEHHIPVDVIAGTSMGSIIGALYSTGHTTEQMTHIMTDESVASVFRIDSAFSSRSFRRREDSREIPNAVTVGLKHGVSFRNSLLTDTGLNELLDKEFLRYNDQTDFNSLPIPFRCQATDLNDAKTVTFARGSLQDAVRASASIPGVFRPFQLDGHEFVDGAILENLPTADVKAMKADVILAVSLPLQPVGKGDLDSILGVLQRAFSVGIEANEIRDRKLANVVIMPEITGFGQADYLKTAKLARVGYDAAESQKDQLLKYALNQADWDEYLAHRRAKERGPAGSVVLVKIKAPNESVKEAVERKFGPLVNQPVNTDQVEGLLADVRSDGRYDADYTVGYDSPDSTRPILLVTVSDKKTGPPFMDLGLNLAAQTGGVTRATISTILLDQDFGGYGSELRAKIDFGFLTRVETEYYRKLNWKGLFAAPRANLTREPFYIYSGSTRLSQRQSQLAGTGADIGWGDGKQQELRAGWQFQNVQWTTTTGSDGLPNYSGNSQTARIRYVYDSQDRALVPQFGVRVVTDLGYLYATPGSPSAPQLFGQISFAHTIGKKNIVLANGEGGTMFNRNVAQPFRYTLGGPLRLSASAIDQYRGTDYFLITPGYLRRIATLPAPLGQSIYVGLTYEAGQMRAPDALPITRQDVYFGLVAETPLGVITIAPSVGDHNEHKLTFTLGRLF</sequence>
<accession>A0A7W7ZSH3</accession>
<dbReference type="GO" id="GO:0016042">
    <property type="term" value="P:lipid catabolic process"/>
    <property type="evidence" value="ECO:0007669"/>
    <property type="project" value="UniProtKB-UniRule"/>
</dbReference>
<feature type="domain" description="PNPLA" evidence="6">
    <location>
        <begin position="73"/>
        <end position="264"/>
    </location>
</feature>
<feature type="active site" description="Nucleophile" evidence="4">
    <location>
        <position position="106"/>
    </location>
</feature>
<feature type="active site" description="Proton acceptor" evidence="4">
    <location>
        <position position="251"/>
    </location>
</feature>
<dbReference type="InterPro" id="IPR050301">
    <property type="entry name" value="NTE"/>
</dbReference>
<dbReference type="GO" id="GO:0016787">
    <property type="term" value="F:hydrolase activity"/>
    <property type="evidence" value="ECO:0007669"/>
    <property type="project" value="UniProtKB-UniRule"/>
</dbReference>
<evidence type="ECO:0000256" key="4">
    <source>
        <dbReference type="PROSITE-ProRule" id="PRU01161"/>
    </source>
</evidence>
<evidence type="ECO:0000313" key="7">
    <source>
        <dbReference type="EMBL" id="MBB5065340.1"/>
    </source>
</evidence>
<keyword evidence="2 4" id="KW-0442">Lipid degradation</keyword>
<keyword evidence="1 4" id="KW-0378">Hydrolase</keyword>
<dbReference type="PROSITE" id="PS51635">
    <property type="entry name" value="PNPLA"/>
    <property type="match status" value="1"/>
</dbReference>
<dbReference type="InterPro" id="IPR016035">
    <property type="entry name" value="Acyl_Trfase/lysoPLipase"/>
</dbReference>
<protein>
    <submittedName>
        <fullName evidence="7">NTE family protein</fullName>
    </submittedName>
</protein>
<comment type="caution">
    <text evidence="7">The sequence shown here is derived from an EMBL/GenBank/DDBJ whole genome shotgun (WGS) entry which is preliminary data.</text>
</comment>
<gene>
    <name evidence="7" type="ORF">HDF15_003708</name>
</gene>
<evidence type="ECO:0000256" key="1">
    <source>
        <dbReference type="ARBA" id="ARBA00022801"/>
    </source>
</evidence>
<evidence type="ECO:0000313" key="8">
    <source>
        <dbReference type="Proteomes" id="UP000584867"/>
    </source>
</evidence>
<evidence type="ECO:0000256" key="5">
    <source>
        <dbReference type="SAM" id="MobiDB-lite"/>
    </source>
</evidence>
<dbReference type="EMBL" id="JACHIO010000016">
    <property type="protein sequence ID" value="MBB5065340.1"/>
    <property type="molecule type" value="Genomic_DNA"/>
</dbReference>
<dbReference type="Gene3D" id="3.40.1090.10">
    <property type="entry name" value="Cytosolic phospholipase A2 catalytic domain"/>
    <property type="match status" value="2"/>
</dbReference>
<dbReference type="AlphaFoldDB" id="A0A7W7ZSH3"/>
<dbReference type="PANTHER" id="PTHR14226:SF29">
    <property type="entry name" value="NEUROPATHY TARGET ESTERASE SWS"/>
    <property type="match status" value="1"/>
</dbReference>
<proteinExistence type="predicted"/>
<dbReference type="Pfam" id="PF01734">
    <property type="entry name" value="Patatin"/>
    <property type="match status" value="1"/>
</dbReference>